<accession>A0A2R4CFV2</accession>
<dbReference type="RefSeq" id="WP_107143864.1">
    <property type="nucleotide sequence ID" value="NZ_CP028324.1"/>
</dbReference>
<evidence type="ECO:0008006" key="3">
    <source>
        <dbReference type="Google" id="ProtNLM"/>
    </source>
</evidence>
<dbReference type="KEGG" id="masz:C9I28_25035"/>
<protein>
    <recommendedName>
        <fullName evidence="3">LlaJI family restriction endonuclease</fullName>
    </recommendedName>
</protein>
<dbReference type="Proteomes" id="UP000240505">
    <property type="component" value="Chromosome"/>
</dbReference>
<proteinExistence type="predicted"/>
<dbReference type="EMBL" id="CP028324">
    <property type="protein sequence ID" value="AVR98531.1"/>
    <property type="molecule type" value="Genomic_DNA"/>
</dbReference>
<evidence type="ECO:0000313" key="2">
    <source>
        <dbReference type="Proteomes" id="UP000240505"/>
    </source>
</evidence>
<organism evidence="1 2">
    <name type="scientific">Pseudoduganella armeniaca</name>
    <dbReference type="NCBI Taxonomy" id="2072590"/>
    <lineage>
        <taxon>Bacteria</taxon>
        <taxon>Pseudomonadati</taxon>
        <taxon>Pseudomonadota</taxon>
        <taxon>Betaproteobacteria</taxon>
        <taxon>Burkholderiales</taxon>
        <taxon>Oxalobacteraceae</taxon>
        <taxon>Telluria group</taxon>
        <taxon>Pseudoduganella</taxon>
    </lineage>
</organism>
<dbReference type="AlphaFoldDB" id="A0A2R4CFV2"/>
<reference evidence="1 2" key="1">
    <citation type="submission" date="2018-03" db="EMBL/GenBank/DDBJ databases">
        <title>Massilia armeniaca sp. nov., isolated from desert soil.</title>
        <authorList>
            <person name="Huang H."/>
            <person name="Ren M."/>
        </authorList>
    </citation>
    <scope>NUCLEOTIDE SEQUENCE [LARGE SCALE GENOMIC DNA]</scope>
    <source>
        <strain evidence="1 2">ZMN-3</strain>
    </source>
</reference>
<sequence>MLLPSTLPVVESEKTIGLQRLGGVLQLSVPKGMAGMAPAAAMALLYKALVIFRGTQRALERLDALDGVEDLSQAGMDAGANSFTFRDALALDTLFERSDPMRLLGLSETRARTQRDTHLHIERNWHHALFDDDGAPYLERAAGRRRELRYQTDDLVGLYCFVAEDFFVRFLQEDLETVWGSFAGEGMALAADFRHRYLTPEASLYAGEPTRCEELAELLRHILQMVDRNTPFRHGAYRAIYEALYGYLHEGMGNAAKDGLVWGVKDFWAVWESVCLVHALNQHADNILTCDMEHLPVLLLAPERRQAWLQQRALLFARNGIRRRPDLVLADSDDIKVVDFKYYAYMRQQRRTADADVIDKIEKDYLSMEAYGLLLQNHFLRNADPRANEVSLEFWLPGSEAARQPSRQQPPWNPPLSVVHLPAVELLRGYVALYPHLRLMR</sequence>
<keyword evidence="2" id="KW-1185">Reference proteome</keyword>
<name>A0A2R4CFV2_9BURK</name>
<dbReference type="OrthoDB" id="8776251at2"/>
<gene>
    <name evidence="1" type="ORF">C9I28_25035</name>
</gene>
<evidence type="ECO:0000313" key="1">
    <source>
        <dbReference type="EMBL" id="AVR98531.1"/>
    </source>
</evidence>